<feature type="region of interest" description="Disordered" evidence="1">
    <location>
        <begin position="774"/>
        <end position="812"/>
    </location>
</feature>
<dbReference type="InterPro" id="IPR014839">
    <property type="entry name" value="Crt10"/>
</dbReference>
<feature type="region of interest" description="Disordered" evidence="1">
    <location>
        <begin position="1"/>
        <end position="21"/>
    </location>
</feature>
<dbReference type="EMBL" id="ML735281">
    <property type="protein sequence ID" value="KAE8388230.1"/>
    <property type="molecule type" value="Genomic_DNA"/>
</dbReference>
<name>A0A5N7C2C1_PETAA</name>
<feature type="compositionally biased region" description="Polar residues" evidence="1">
    <location>
        <begin position="794"/>
        <end position="807"/>
    </location>
</feature>
<accession>A0A5N7C2C1</accession>
<dbReference type="OrthoDB" id="5591786at2759"/>
<feature type="compositionally biased region" description="Basic and acidic residues" evidence="1">
    <location>
        <begin position="496"/>
        <end position="509"/>
    </location>
</feature>
<protein>
    <submittedName>
        <fullName evidence="2">Uncharacterized protein</fullName>
    </submittedName>
</protein>
<dbReference type="Pfam" id="PF08728">
    <property type="entry name" value="CRT10"/>
    <property type="match status" value="1"/>
</dbReference>
<dbReference type="Proteomes" id="UP000326877">
    <property type="component" value="Unassembled WGS sequence"/>
</dbReference>
<feature type="compositionally biased region" description="Basic and acidic residues" evidence="1">
    <location>
        <begin position="1"/>
        <end position="11"/>
    </location>
</feature>
<feature type="region of interest" description="Disordered" evidence="1">
    <location>
        <begin position="413"/>
        <end position="513"/>
    </location>
</feature>
<dbReference type="SUPFAM" id="SSF101898">
    <property type="entry name" value="NHL repeat"/>
    <property type="match status" value="1"/>
</dbReference>
<reference evidence="2" key="1">
    <citation type="submission" date="2019-04" db="EMBL/GenBank/DDBJ databases">
        <title>Friends and foes A comparative genomics studyof 23 Aspergillus species from section Flavi.</title>
        <authorList>
            <consortium name="DOE Joint Genome Institute"/>
            <person name="Kjaerbolling I."/>
            <person name="Vesth T."/>
            <person name="Frisvad J.C."/>
            <person name="Nybo J.L."/>
            <person name="Theobald S."/>
            <person name="Kildgaard S."/>
            <person name="Isbrandt T."/>
            <person name="Kuo A."/>
            <person name="Sato A."/>
            <person name="Lyhne E.K."/>
            <person name="Kogle M.E."/>
            <person name="Wiebenga A."/>
            <person name="Kun R.S."/>
            <person name="Lubbers R.J."/>
            <person name="Makela M.R."/>
            <person name="Barry K."/>
            <person name="Chovatia M."/>
            <person name="Clum A."/>
            <person name="Daum C."/>
            <person name="Haridas S."/>
            <person name="He G."/>
            <person name="LaButti K."/>
            <person name="Lipzen A."/>
            <person name="Mondo S."/>
            <person name="Riley R."/>
            <person name="Salamov A."/>
            <person name="Simmons B.A."/>
            <person name="Magnuson J.K."/>
            <person name="Henrissat B."/>
            <person name="Mortensen U.H."/>
            <person name="Larsen T.O."/>
            <person name="Devries R.P."/>
            <person name="Grigoriev I.V."/>
            <person name="Machida M."/>
            <person name="Baker S.E."/>
            <person name="Andersen M.R."/>
        </authorList>
    </citation>
    <scope>NUCLEOTIDE SEQUENCE [LARGE SCALE GENOMIC DNA]</scope>
    <source>
        <strain evidence="2">IBT 14317</strain>
    </source>
</reference>
<organism evidence="2">
    <name type="scientific">Petromyces alliaceus</name>
    <name type="common">Aspergillus alliaceus</name>
    <dbReference type="NCBI Taxonomy" id="209559"/>
    <lineage>
        <taxon>Eukaryota</taxon>
        <taxon>Fungi</taxon>
        <taxon>Dikarya</taxon>
        <taxon>Ascomycota</taxon>
        <taxon>Pezizomycotina</taxon>
        <taxon>Eurotiomycetes</taxon>
        <taxon>Eurotiomycetidae</taxon>
        <taxon>Eurotiales</taxon>
        <taxon>Aspergillaceae</taxon>
        <taxon>Aspergillus</taxon>
        <taxon>Aspergillus subgen. Circumdati</taxon>
    </lineage>
</organism>
<feature type="compositionally biased region" description="Polar residues" evidence="1">
    <location>
        <begin position="416"/>
        <end position="431"/>
    </location>
</feature>
<gene>
    <name evidence="2" type="ORF">BDV23DRAFT_159594</name>
</gene>
<sequence>MEFNVEAERQPSSRKTRTREGLHLRALSVEKGTQRYSSIAEDSPPPQAATWRSNLTALSQRRNLLFVAYRHQIYVWEPAGSFQTLGPNPEIIITPVMKDPHSSGYISPFMPHAINNILVDDLGRDEVLLLVTDSGNVCGYRVEAIFSALKRAAERKEPRPFDDSQVEPFFVEYVHASAWGLAIHKFSRLIAVTANTGLVTVFAFALVNTASGKGSDTGQRLEEEDDLTDYGQTWLEIKSEEQFKQLRQLMPAKHRKRNIRLTYTGHFTNIPSVSFLNCDLDPNGTWMVSTDIENKVFVWKTWEGPGPFNVYHFKNDISFRYFSEAHDEERGWSVIALDPRTFHLLKSTEDACGGHPQRRAEDGQSILDLTKLSNRIPNASQLYSYFPPAVKAEPEQPILPDIFGADCCIGKGRGGRQSTSSGAHNGSSVNSHRAGEVEVPELSDSQGVRDLRPPDSADTLSHAAVESSLHGDNMSPTTSPDEEIYTGHQQSSNQEGEVRGDHGASRQSDDTEQQINNTQNLPTRIPLTTPEFLQVALLEALGGDIPGAEEYFDDFSIEEVSPFEDLEMDGADDISEGSDASISGPATYEVFNRMSRHAFPNDLDIHGQRESLIDFLSTSAPPNANFPILHFSQTDIRLIAHPLAPCASVVCGAPLRQKFTHIVGSLRPACDRFNMVKYIPEHGIVVAASQKGRTAVITLTESETAGLSFRVDWIVPFESQEKYGDRPLIPLLGMSVGPMQGFEMPPDVPYIPHDVSEDDLKFYYKHITDGEADTHLQTSSKSSDIPSDIHLSELSGTGDSRESTPTFNPKVDPIREQKRDTLFTLPECHAMATRAYQPEESWRGWNPSRRYRLLLLYADHTVMSYEFWYNWSPTRTDSDESDEDGYLVV</sequence>
<dbReference type="AlphaFoldDB" id="A0A5N7C2C1"/>
<evidence type="ECO:0000313" key="2">
    <source>
        <dbReference type="EMBL" id="KAE8388230.1"/>
    </source>
</evidence>
<feature type="compositionally biased region" description="Polar residues" evidence="1">
    <location>
        <begin position="775"/>
        <end position="785"/>
    </location>
</feature>
<proteinExistence type="predicted"/>
<evidence type="ECO:0000256" key="1">
    <source>
        <dbReference type="SAM" id="MobiDB-lite"/>
    </source>
</evidence>